<dbReference type="RefSeq" id="WP_284825621.1">
    <property type="nucleotide sequence ID" value="NZ_CP126969.1"/>
</dbReference>
<dbReference type="Gene3D" id="3.40.630.30">
    <property type="match status" value="1"/>
</dbReference>
<proteinExistence type="predicted"/>
<dbReference type="Proteomes" id="UP001225598">
    <property type="component" value="Chromosome"/>
</dbReference>
<keyword evidence="2" id="KW-0012">Acyltransferase</keyword>
<evidence type="ECO:0000313" key="4">
    <source>
        <dbReference type="EMBL" id="WIM68219.1"/>
    </source>
</evidence>
<dbReference type="PROSITE" id="PS51186">
    <property type="entry name" value="GNAT"/>
    <property type="match status" value="1"/>
</dbReference>
<evidence type="ECO:0000313" key="5">
    <source>
        <dbReference type="Proteomes" id="UP001225598"/>
    </source>
</evidence>
<accession>A0ABY8VFE5</accession>
<evidence type="ECO:0000256" key="2">
    <source>
        <dbReference type="ARBA" id="ARBA00023315"/>
    </source>
</evidence>
<dbReference type="InterPro" id="IPR016181">
    <property type="entry name" value="Acyl_CoA_acyltransferase"/>
</dbReference>
<evidence type="ECO:0000256" key="1">
    <source>
        <dbReference type="ARBA" id="ARBA00022679"/>
    </source>
</evidence>
<feature type="domain" description="N-acetyltransferase" evidence="3">
    <location>
        <begin position="1"/>
        <end position="157"/>
    </location>
</feature>
<dbReference type="SUPFAM" id="SSF55729">
    <property type="entry name" value="Acyl-CoA N-acyltransferases (Nat)"/>
    <property type="match status" value="1"/>
</dbReference>
<keyword evidence="1" id="KW-0808">Transferase</keyword>
<dbReference type="PANTHER" id="PTHR43420">
    <property type="entry name" value="ACETYLTRANSFERASE"/>
    <property type="match status" value="1"/>
</dbReference>
<reference evidence="4 5" key="1">
    <citation type="submission" date="2023-05" db="EMBL/GenBank/DDBJ databases">
        <title>Corynebacterium suedekumii sp. nov. and Corynebacterium breve sp. nov. isolated from raw cow's milk.</title>
        <authorList>
            <person name="Baer M.K."/>
            <person name="Mehl L."/>
            <person name="Hellmuth R."/>
            <person name="Marke G."/>
            <person name="Lipski A."/>
        </authorList>
    </citation>
    <scope>NUCLEOTIDE SEQUENCE [LARGE SCALE GENOMIC DNA]</scope>
    <source>
        <strain evidence="4 5">R4</strain>
    </source>
</reference>
<dbReference type="InterPro" id="IPR050680">
    <property type="entry name" value="YpeA/RimI_acetyltransf"/>
</dbReference>
<dbReference type="InterPro" id="IPR000182">
    <property type="entry name" value="GNAT_dom"/>
</dbReference>
<name>A0ABY8VFE5_9CORY</name>
<sequence length="157" mass="17420">MQLLPATESDRTYFARLFFLTDVYGDESRAVSDYHLRDIVGYVDDWNPTRDGGFVVYDENRIPAGGIWFRYWEGPDALGWANLGPDIPELAIAVESRFAGKGISRLLLDAAVDLGRSQGAPALALSVAADNPRARHVYEKFGFTDVADVDGAMRYNL</sequence>
<dbReference type="Pfam" id="PF00583">
    <property type="entry name" value="Acetyltransf_1"/>
    <property type="match status" value="1"/>
</dbReference>
<dbReference type="EMBL" id="CP126969">
    <property type="protein sequence ID" value="WIM68219.1"/>
    <property type="molecule type" value="Genomic_DNA"/>
</dbReference>
<dbReference type="CDD" id="cd04301">
    <property type="entry name" value="NAT_SF"/>
    <property type="match status" value="1"/>
</dbReference>
<organism evidence="4 5">
    <name type="scientific">Corynebacterium breve</name>
    <dbReference type="NCBI Taxonomy" id="3049799"/>
    <lineage>
        <taxon>Bacteria</taxon>
        <taxon>Bacillati</taxon>
        <taxon>Actinomycetota</taxon>
        <taxon>Actinomycetes</taxon>
        <taxon>Mycobacteriales</taxon>
        <taxon>Corynebacteriaceae</taxon>
        <taxon>Corynebacterium</taxon>
    </lineage>
</organism>
<gene>
    <name evidence="4" type="ORF">QP027_02120</name>
</gene>
<keyword evidence="5" id="KW-1185">Reference proteome</keyword>
<protein>
    <submittedName>
        <fullName evidence="4">GNAT family N-acetyltransferase</fullName>
    </submittedName>
</protein>
<evidence type="ECO:0000259" key="3">
    <source>
        <dbReference type="PROSITE" id="PS51186"/>
    </source>
</evidence>